<protein>
    <submittedName>
        <fullName evidence="1">Uncharacterized protein</fullName>
    </submittedName>
</protein>
<reference evidence="1" key="1">
    <citation type="submission" date="2021-03" db="EMBL/GenBank/DDBJ databases">
        <authorList>
            <person name="Tran Van P."/>
        </authorList>
    </citation>
    <scope>NUCLEOTIDE SEQUENCE</scope>
</reference>
<evidence type="ECO:0000313" key="2">
    <source>
        <dbReference type="Proteomes" id="UP001153148"/>
    </source>
</evidence>
<comment type="caution">
    <text evidence="1">The sequence shown here is derived from an EMBL/GenBank/DDBJ whole genome shotgun (WGS) entry which is preliminary data.</text>
</comment>
<dbReference type="Proteomes" id="UP001153148">
    <property type="component" value="Unassembled WGS sequence"/>
</dbReference>
<sequence>MLLEMVRRDVATSSADLSDDAVLVRHVLQWLYKALDEDPRHLAPVLRTYLNTLFAASHEGGWHLDEWRRRDAGGGDETDALATFCRLVVAGEITPVDGLIDAVSKGWTWAESMLEMAELLANTSEGPVGNGLHLVFAPSPGKVIRYMVALPPTYNFMDHISGGDSRYSTCSSSKSHHHSATNTLKMRKATLRRATTTLPSLILQQTKGHGEATRNTQTLVSGGVKTVNTCLREYEGIKHLSQGV</sequence>
<keyword evidence="2" id="KW-1185">Reference proteome</keyword>
<proteinExistence type="predicted"/>
<dbReference type="EMBL" id="CAJPIN010123276">
    <property type="protein sequence ID" value="CAG2069237.1"/>
    <property type="molecule type" value="Genomic_DNA"/>
</dbReference>
<gene>
    <name evidence="1" type="ORF">TPAB3V08_LOCUS16180</name>
</gene>
<evidence type="ECO:0000313" key="1">
    <source>
        <dbReference type="EMBL" id="CAG2069237.1"/>
    </source>
</evidence>
<organism evidence="1 2">
    <name type="scientific">Timema podura</name>
    <name type="common">Walking stick</name>
    <dbReference type="NCBI Taxonomy" id="61482"/>
    <lineage>
        <taxon>Eukaryota</taxon>
        <taxon>Metazoa</taxon>
        <taxon>Ecdysozoa</taxon>
        <taxon>Arthropoda</taxon>
        <taxon>Hexapoda</taxon>
        <taxon>Insecta</taxon>
        <taxon>Pterygota</taxon>
        <taxon>Neoptera</taxon>
        <taxon>Polyneoptera</taxon>
        <taxon>Phasmatodea</taxon>
        <taxon>Timematodea</taxon>
        <taxon>Timematoidea</taxon>
        <taxon>Timematidae</taxon>
        <taxon>Timema</taxon>
    </lineage>
</organism>
<name>A0ABN7PNV9_TIMPD</name>
<accession>A0ABN7PNV9</accession>